<proteinExistence type="predicted"/>
<dbReference type="Proteomes" id="UP000007259">
    <property type="component" value="Chromosome 29"/>
</dbReference>
<gene>
    <name evidence="1" type="ORF">LMXM_29_3000</name>
</gene>
<dbReference type="VEuPathDB" id="TriTrypDB:LmxM.29.3000"/>
<dbReference type="EMBL" id="FR799582">
    <property type="protein sequence ID" value="CBZ28978.1"/>
    <property type="molecule type" value="Genomic_DNA"/>
</dbReference>
<evidence type="ECO:0000313" key="1">
    <source>
        <dbReference type="EMBL" id="CBZ28978.1"/>
    </source>
</evidence>
<organism evidence="1 2">
    <name type="scientific">Leishmania mexicana (strain MHOM/GT/2001/U1103)</name>
    <dbReference type="NCBI Taxonomy" id="929439"/>
    <lineage>
        <taxon>Eukaryota</taxon>
        <taxon>Discoba</taxon>
        <taxon>Euglenozoa</taxon>
        <taxon>Kinetoplastea</taxon>
        <taxon>Metakinetoplastina</taxon>
        <taxon>Trypanosomatida</taxon>
        <taxon>Trypanosomatidae</taxon>
        <taxon>Leishmaniinae</taxon>
        <taxon>Leishmania</taxon>
    </lineage>
</organism>
<dbReference type="GeneID" id="13451547"/>
<dbReference type="OrthoDB" id="272849at2759"/>
<evidence type="ECO:0000313" key="2">
    <source>
        <dbReference type="Proteomes" id="UP000007259"/>
    </source>
</evidence>
<dbReference type="RefSeq" id="XP_003877443.1">
    <property type="nucleotide sequence ID" value="XM_003877394.1"/>
</dbReference>
<dbReference type="KEGG" id="lmi:LMXM_29_3000"/>
<reference evidence="1 2" key="1">
    <citation type="journal article" date="2011" name="Genome Res.">
        <title>Chromosome and gene copy number variation allow major structural change between species and strains of Leishmania.</title>
        <authorList>
            <person name="Rogers M.B."/>
            <person name="Hilley J.D."/>
            <person name="Dickens N.J."/>
            <person name="Wilkes J."/>
            <person name="Bates P.A."/>
            <person name="Depledge D.P."/>
            <person name="Harris D."/>
            <person name="Her Y."/>
            <person name="Herzyk P."/>
            <person name="Imamura H."/>
            <person name="Otto T.D."/>
            <person name="Sanders M."/>
            <person name="Seeger K."/>
            <person name="Dujardin J.C."/>
            <person name="Berriman M."/>
            <person name="Smith D.F."/>
            <person name="Hertz-Fowler C."/>
            <person name="Mottram J.C."/>
        </authorList>
    </citation>
    <scope>NUCLEOTIDE SEQUENCE [LARGE SCALE GENOMIC DNA]</scope>
    <source>
        <strain evidence="1 2">MHOM/GT/2001/U1103</strain>
    </source>
</reference>
<protein>
    <submittedName>
        <fullName evidence="1">Uncharacterized protein</fullName>
    </submittedName>
</protein>
<accession>E9B172</accession>
<keyword evidence="2" id="KW-1185">Reference proteome</keyword>
<dbReference type="AlphaFoldDB" id="E9B172"/>
<sequence length="55" mass="6349">MSTDEALAKDRCHVLEVQLMHIVEATQTELLRATKQLSMRAGVMTLRFHHDIPYL</sequence>
<name>E9B172_LEIMU</name>